<evidence type="ECO:0000313" key="10">
    <source>
        <dbReference type="Proteomes" id="UP000051655"/>
    </source>
</evidence>
<organism evidence="9 10">
    <name type="scientific">Weissella kandleri</name>
    <dbReference type="NCBI Taxonomy" id="1616"/>
    <lineage>
        <taxon>Bacteria</taxon>
        <taxon>Bacillati</taxon>
        <taxon>Bacillota</taxon>
        <taxon>Bacilli</taxon>
        <taxon>Lactobacillales</taxon>
        <taxon>Lactobacillaceae</taxon>
        <taxon>Weissella</taxon>
    </lineage>
</organism>
<gene>
    <name evidence="6" type="primary">rpoE</name>
    <name evidence="9" type="ORF">IV73_GL000520</name>
</gene>
<comment type="caution">
    <text evidence="9">The sequence shown here is derived from an EMBL/GenBank/DDBJ whole genome shotgun (WGS) entry which is preliminary data.</text>
</comment>
<protein>
    <recommendedName>
        <fullName evidence="6">Probable DNA-directed RNA polymerase subunit delta</fullName>
    </recommendedName>
    <alternativeName>
        <fullName evidence="6">RNAP delta factor</fullName>
    </alternativeName>
</protein>
<reference evidence="9 10" key="1">
    <citation type="journal article" date="2015" name="Genome Announc.">
        <title>Expanding the biotechnology potential of lactobacilli through comparative genomics of 213 strains and associated genera.</title>
        <authorList>
            <person name="Sun Z."/>
            <person name="Harris H.M."/>
            <person name="McCann A."/>
            <person name="Guo C."/>
            <person name="Argimon S."/>
            <person name="Zhang W."/>
            <person name="Yang X."/>
            <person name="Jeffery I.B."/>
            <person name="Cooney J.C."/>
            <person name="Kagawa T.F."/>
            <person name="Liu W."/>
            <person name="Song Y."/>
            <person name="Salvetti E."/>
            <person name="Wrobel A."/>
            <person name="Rasinkangas P."/>
            <person name="Parkhill J."/>
            <person name="Rea M.C."/>
            <person name="O'Sullivan O."/>
            <person name="Ritari J."/>
            <person name="Douillard F.P."/>
            <person name="Paul Ross R."/>
            <person name="Yang R."/>
            <person name="Briner A.E."/>
            <person name="Felis G.E."/>
            <person name="de Vos W.M."/>
            <person name="Barrangou R."/>
            <person name="Klaenhammer T.R."/>
            <person name="Caufield P.W."/>
            <person name="Cui Y."/>
            <person name="Zhang H."/>
            <person name="O'Toole P.W."/>
        </authorList>
    </citation>
    <scope>NUCLEOTIDE SEQUENCE [LARGE SCALE GENOMIC DNA]</scope>
    <source>
        <strain evidence="9 10">DSM 20593</strain>
    </source>
</reference>
<dbReference type="Pfam" id="PF05066">
    <property type="entry name" value="HARE-HTH"/>
    <property type="match status" value="1"/>
</dbReference>
<dbReference type="GO" id="GO:0006351">
    <property type="term" value="P:DNA-templated transcription"/>
    <property type="evidence" value="ECO:0007669"/>
    <property type="project" value="InterPro"/>
</dbReference>
<evidence type="ECO:0000256" key="3">
    <source>
        <dbReference type="ARBA" id="ARBA00022679"/>
    </source>
</evidence>
<evidence type="ECO:0000256" key="1">
    <source>
        <dbReference type="ARBA" id="ARBA00009828"/>
    </source>
</evidence>
<feature type="domain" description="HTH HARE-type" evidence="8">
    <location>
        <begin position="17"/>
        <end position="84"/>
    </location>
</feature>
<dbReference type="PROSITE" id="PS51913">
    <property type="entry name" value="HTH_HARE"/>
    <property type="match status" value="1"/>
</dbReference>
<dbReference type="Proteomes" id="UP000051655">
    <property type="component" value="Unassembled WGS sequence"/>
</dbReference>
<dbReference type="STRING" id="1616.IV73_GL000520"/>
<comment type="function">
    <text evidence="6">Participates in both the initiation and recycling phases of transcription. In the presence of the delta subunit, RNAP displays an increased specificity of transcription, a decreased affinity for nucleic acids, and an increased efficiency of RNA synthesis because of enhanced recycling.</text>
</comment>
<sequence length="202" mass="22806">MRDLALSKFDNQNKDELSMIEVAREILHERHETMNFYDLLKQVQEFIGKSDAETAERTPQFYTDLNIDGSFISLGENMWGLRSWYPFDSINEEIHLDLEEEKAPKKKKKTPKKVAALLDADDDDVVGWDDDPEEDDFEEEPVEADETAAVADADEVETDTDDDDDDDAIAGDEFEVSNGIGDEISGIGKNVDDDYGSGDIEK</sequence>
<feature type="region of interest" description="Disordered" evidence="7">
    <location>
        <begin position="122"/>
        <end position="202"/>
    </location>
</feature>
<evidence type="ECO:0000256" key="7">
    <source>
        <dbReference type="SAM" id="MobiDB-lite"/>
    </source>
</evidence>
<comment type="similarity">
    <text evidence="1 6">Belongs to the RpoE family.</text>
</comment>
<accession>A0A0R2JKR8</accession>
<keyword evidence="4 6" id="KW-0548">Nucleotidyltransferase</keyword>
<dbReference type="GO" id="GO:0000428">
    <property type="term" value="C:DNA-directed RNA polymerase complex"/>
    <property type="evidence" value="ECO:0007669"/>
    <property type="project" value="UniProtKB-KW"/>
</dbReference>
<dbReference type="InterPro" id="IPR007759">
    <property type="entry name" value="Asxl_HARE-HTH"/>
</dbReference>
<dbReference type="EMBL" id="JQBP01000002">
    <property type="protein sequence ID" value="KRN75356.1"/>
    <property type="molecule type" value="Genomic_DNA"/>
</dbReference>
<dbReference type="HAMAP" id="MF_00357">
    <property type="entry name" value="RNApol_bact_RpoE"/>
    <property type="match status" value="1"/>
</dbReference>
<feature type="compositionally biased region" description="Acidic residues" evidence="7">
    <location>
        <begin position="122"/>
        <end position="175"/>
    </location>
</feature>
<evidence type="ECO:0000256" key="5">
    <source>
        <dbReference type="ARBA" id="ARBA00023163"/>
    </source>
</evidence>
<evidence type="ECO:0000259" key="8">
    <source>
        <dbReference type="PROSITE" id="PS51913"/>
    </source>
</evidence>
<dbReference type="GO" id="GO:0006355">
    <property type="term" value="P:regulation of DNA-templated transcription"/>
    <property type="evidence" value="ECO:0007669"/>
    <property type="project" value="UniProtKB-UniRule"/>
</dbReference>
<dbReference type="InterPro" id="IPR029757">
    <property type="entry name" value="RpoE"/>
</dbReference>
<proteinExistence type="inferred from homology"/>
<dbReference type="Gene3D" id="1.10.10.1250">
    <property type="entry name" value="RNA polymerase, subunit delta, N-terminal domain"/>
    <property type="match status" value="1"/>
</dbReference>
<keyword evidence="10" id="KW-1185">Reference proteome</keyword>
<dbReference type="PATRIC" id="fig|1616.3.peg.536"/>
<comment type="subunit">
    <text evidence="6">RNAP is composed of a core of 2 alpha, a beta and a beta' subunits. The core is associated with a delta subunit and one of several sigma factors.</text>
</comment>
<evidence type="ECO:0000256" key="2">
    <source>
        <dbReference type="ARBA" id="ARBA00022478"/>
    </source>
</evidence>
<evidence type="ECO:0000313" key="9">
    <source>
        <dbReference type="EMBL" id="KRN75356.1"/>
    </source>
</evidence>
<keyword evidence="3 6" id="KW-0808">Transferase</keyword>
<keyword evidence="2 6" id="KW-0240">DNA-directed RNA polymerase</keyword>
<name>A0A0R2JKR8_9LACO</name>
<evidence type="ECO:0000256" key="6">
    <source>
        <dbReference type="HAMAP-Rule" id="MF_00357"/>
    </source>
</evidence>
<keyword evidence="5 6" id="KW-0804">Transcription</keyword>
<dbReference type="AlphaFoldDB" id="A0A0R2JKR8"/>
<evidence type="ECO:0000256" key="4">
    <source>
        <dbReference type="ARBA" id="ARBA00022695"/>
    </source>
</evidence>
<dbReference type="NCBIfam" id="TIGR04567">
    <property type="entry name" value="RNAP_delt_lowGC"/>
    <property type="match status" value="1"/>
</dbReference>
<dbReference type="GO" id="GO:0003899">
    <property type="term" value="F:DNA-directed RNA polymerase activity"/>
    <property type="evidence" value="ECO:0007669"/>
    <property type="project" value="UniProtKB-UniRule"/>
</dbReference>
<dbReference type="InterPro" id="IPR038087">
    <property type="entry name" value="RNAP_delta_N_dom_sf"/>
</dbReference>